<protein>
    <submittedName>
        <fullName evidence="2">Uncharacterized protein</fullName>
    </submittedName>
</protein>
<keyword evidence="1" id="KW-0472">Membrane</keyword>
<reference evidence="2 3" key="1">
    <citation type="submission" date="2022-05" db="EMBL/GenBank/DDBJ databases">
        <title>Complete sequence of strain NY11312.</title>
        <authorList>
            <person name="Zhou D."/>
        </authorList>
    </citation>
    <scope>NUCLEOTIDE SEQUENCE [LARGE SCALE GENOMIC DNA]</scope>
    <source>
        <strain evidence="2 3">NY11312</strain>
        <plasmid evidence="2 3">pNY11312-NR</plasmid>
    </source>
</reference>
<dbReference type="RefSeq" id="WP_270120464.1">
    <property type="nucleotide sequence ID" value="NZ_CP096917.1"/>
</dbReference>
<gene>
    <name evidence="2" type="ORF">M2J83_21230</name>
</gene>
<organism evidence="2 3">
    <name type="scientific">Alcaligenes faecalis</name>
    <dbReference type="NCBI Taxonomy" id="511"/>
    <lineage>
        <taxon>Bacteria</taxon>
        <taxon>Pseudomonadati</taxon>
        <taxon>Pseudomonadota</taxon>
        <taxon>Betaproteobacteria</taxon>
        <taxon>Burkholderiales</taxon>
        <taxon>Alcaligenaceae</taxon>
        <taxon>Alcaligenes</taxon>
    </lineage>
</organism>
<proteinExistence type="predicted"/>
<feature type="transmembrane region" description="Helical" evidence="1">
    <location>
        <begin position="6"/>
        <end position="25"/>
    </location>
</feature>
<name>A0ABY7NDC6_ALCFA</name>
<feature type="transmembrane region" description="Helical" evidence="1">
    <location>
        <begin position="108"/>
        <end position="126"/>
    </location>
</feature>
<evidence type="ECO:0000313" key="3">
    <source>
        <dbReference type="Proteomes" id="UP001211866"/>
    </source>
</evidence>
<keyword evidence="1" id="KW-0812">Transmembrane</keyword>
<evidence type="ECO:0000256" key="1">
    <source>
        <dbReference type="SAM" id="Phobius"/>
    </source>
</evidence>
<geneLocation type="plasmid" evidence="2 3">
    <name>pNY11312-NR</name>
</geneLocation>
<keyword evidence="3" id="KW-1185">Reference proteome</keyword>
<keyword evidence="2" id="KW-0614">Plasmid</keyword>
<dbReference type="Proteomes" id="UP001211866">
    <property type="component" value="Plasmid pNY11312-NR"/>
</dbReference>
<feature type="transmembrane region" description="Helical" evidence="1">
    <location>
        <begin position="37"/>
        <end position="58"/>
    </location>
</feature>
<accession>A0ABY7NDC6</accession>
<dbReference type="EMBL" id="CP096917">
    <property type="protein sequence ID" value="WBM40427.1"/>
    <property type="molecule type" value="Genomic_DNA"/>
</dbReference>
<evidence type="ECO:0000313" key="2">
    <source>
        <dbReference type="EMBL" id="WBM40427.1"/>
    </source>
</evidence>
<sequence length="135" mass="14593">MRDMDPRVAALLIGLGIALIAIFNFSRSIGADFQVTLGAVGYSVVVALIAGALCWTPLKPSFPVLISGTGAALWPGWWKVLDSIAHGGADPDTLAFRFPQEVWWNGNAFKYGLEAGLIALVVFLVIRQIRDPYGY</sequence>
<keyword evidence="1" id="KW-1133">Transmembrane helix</keyword>